<dbReference type="InterPro" id="IPR050625">
    <property type="entry name" value="ParA/MinD_ATPase"/>
</dbReference>
<dbReference type="Gene3D" id="3.40.50.300">
    <property type="entry name" value="P-loop containing nucleotide triphosphate hydrolases"/>
    <property type="match status" value="1"/>
</dbReference>
<dbReference type="PANTHER" id="PTHR43384:SF13">
    <property type="entry name" value="SLR0110 PROTEIN"/>
    <property type="match status" value="1"/>
</dbReference>
<dbReference type="GO" id="GO:0009898">
    <property type="term" value="C:cytoplasmic side of plasma membrane"/>
    <property type="evidence" value="ECO:0007669"/>
    <property type="project" value="TreeGrafter"/>
</dbReference>
<gene>
    <name evidence="3" type="ORF">GCM10011354_11050</name>
</gene>
<dbReference type="InterPro" id="IPR027417">
    <property type="entry name" value="P-loop_NTPase"/>
</dbReference>
<dbReference type="Proteomes" id="UP000650511">
    <property type="component" value="Unassembled WGS sequence"/>
</dbReference>
<name>A0A8J3A6T5_9ACTN</name>
<dbReference type="GO" id="GO:0005829">
    <property type="term" value="C:cytosol"/>
    <property type="evidence" value="ECO:0007669"/>
    <property type="project" value="TreeGrafter"/>
</dbReference>
<reference evidence="3" key="2">
    <citation type="submission" date="2020-09" db="EMBL/GenBank/DDBJ databases">
        <authorList>
            <person name="Sun Q."/>
            <person name="Zhou Y."/>
        </authorList>
    </citation>
    <scope>NUCLEOTIDE SEQUENCE</scope>
    <source>
        <strain evidence="3">CGMCC 1.14988</strain>
    </source>
</reference>
<evidence type="ECO:0000256" key="2">
    <source>
        <dbReference type="ARBA" id="ARBA00022840"/>
    </source>
</evidence>
<evidence type="ECO:0000313" key="4">
    <source>
        <dbReference type="Proteomes" id="UP000650511"/>
    </source>
</evidence>
<dbReference type="GO" id="GO:0016887">
    <property type="term" value="F:ATP hydrolysis activity"/>
    <property type="evidence" value="ECO:0007669"/>
    <property type="project" value="TreeGrafter"/>
</dbReference>
<dbReference type="Pfam" id="PF10609">
    <property type="entry name" value="ParA"/>
    <property type="match status" value="1"/>
</dbReference>
<keyword evidence="2" id="KW-0067">ATP-binding</keyword>
<dbReference type="InterPro" id="IPR033756">
    <property type="entry name" value="YlxH/NBP35"/>
</dbReference>
<dbReference type="SUPFAM" id="SSF52540">
    <property type="entry name" value="P-loop containing nucleoside triphosphate hydrolases"/>
    <property type="match status" value="1"/>
</dbReference>
<comment type="caution">
    <text evidence="3">The sequence shown here is derived from an EMBL/GenBank/DDBJ whole genome shotgun (WGS) entry which is preliminary data.</text>
</comment>
<keyword evidence="1" id="KW-0547">Nucleotide-binding</keyword>
<dbReference type="OrthoDB" id="3448281at2"/>
<dbReference type="GO" id="GO:0051782">
    <property type="term" value="P:negative regulation of cell division"/>
    <property type="evidence" value="ECO:0007669"/>
    <property type="project" value="TreeGrafter"/>
</dbReference>
<dbReference type="RefSeq" id="WP_130649800.1">
    <property type="nucleotide sequence ID" value="NZ_BMHA01000003.1"/>
</dbReference>
<dbReference type="AlphaFoldDB" id="A0A8J3A6T5"/>
<evidence type="ECO:0000313" key="3">
    <source>
        <dbReference type="EMBL" id="GGI04829.1"/>
    </source>
</evidence>
<sequence length="399" mass="43055">MTDLRIFLATPHPGYEQRLRQAFDGTLNGDLRRWDADATSVDGSLLHQLADDRPDVVALGPGLSVDDALAAARQLELERPEISVLLVSEPSTELWEQALRSGIRDVLAPDALDADVRGAFERALEVAERRRRNLVGVEEEATGGRIITVLSPKGGSGKTTVSTNLALGLALEAPDSTAIVDLDLQFGDVATALRLTPQHSLVDAARSPVGDDALALKSFLTPHVRDLWCLCGPESPAEGEEVTAERARAMVQTLASEFPYVVVDTCAGITEHALSVIEISTDLVFVCAMDVPSVRSLRKEIDALEQLGMTHQRRHLVINRADAKVGLDIKDVEATVGLPVDVAVPSSRLVPLSVNQGSPVVESEPRSPVAKQFGALVHRFTADTAVADAQPSRRRRMFR</sequence>
<proteinExistence type="predicted"/>
<keyword evidence="4" id="KW-1185">Reference proteome</keyword>
<evidence type="ECO:0000256" key="1">
    <source>
        <dbReference type="ARBA" id="ARBA00022741"/>
    </source>
</evidence>
<evidence type="ECO:0008006" key="5">
    <source>
        <dbReference type="Google" id="ProtNLM"/>
    </source>
</evidence>
<dbReference type="PANTHER" id="PTHR43384">
    <property type="entry name" value="SEPTUM SITE-DETERMINING PROTEIN MIND HOMOLOG, CHLOROPLASTIC-RELATED"/>
    <property type="match status" value="1"/>
</dbReference>
<protein>
    <recommendedName>
        <fullName evidence="5">Pilus assembly protein CpaE</fullName>
    </recommendedName>
</protein>
<accession>A0A8J3A6T5</accession>
<dbReference type="EMBL" id="BMHA01000003">
    <property type="protein sequence ID" value="GGI04829.1"/>
    <property type="molecule type" value="Genomic_DNA"/>
</dbReference>
<reference evidence="3" key="1">
    <citation type="journal article" date="2014" name="Int. J. Syst. Evol. Microbiol.">
        <title>Complete genome sequence of Corynebacterium casei LMG S-19264T (=DSM 44701T), isolated from a smear-ripened cheese.</title>
        <authorList>
            <consortium name="US DOE Joint Genome Institute (JGI-PGF)"/>
            <person name="Walter F."/>
            <person name="Albersmeier A."/>
            <person name="Kalinowski J."/>
            <person name="Ruckert C."/>
        </authorList>
    </citation>
    <scope>NUCLEOTIDE SEQUENCE</scope>
    <source>
        <strain evidence="3">CGMCC 1.14988</strain>
    </source>
</reference>
<organism evidence="3 4">
    <name type="scientific">Egicoccus halophilus</name>
    <dbReference type="NCBI Taxonomy" id="1670830"/>
    <lineage>
        <taxon>Bacteria</taxon>
        <taxon>Bacillati</taxon>
        <taxon>Actinomycetota</taxon>
        <taxon>Nitriliruptoria</taxon>
        <taxon>Egicoccales</taxon>
        <taxon>Egicoccaceae</taxon>
        <taxon>Egicoccus</taxon>
    </lineage>
</organism>
<dbReference type="GO" id="GO:0005524">
    <property type="term" value="F:ATP binding"/>
    <property type="evidence" value="ECO:0007669"/>
    <property type="project" value="UniProtKB-KW"/>
</dbReference>